<comment type="caution">
    <text evidence="1">The sequence shown here is derived from an EMBL/GenBank/DDBJ whole genome shotgun (WGS) entry which is preliminary data.</text>
</comment>
<dbReference type="PANTHER" id="PTHR35861">
    <property type="match status" value="1"/>
</dbReference>
<dbReference type="InterPro" id="IPR052042">
    <property type="entry name" value="Tail_sheath_structural"/>
</dbReference>
<evidence type="ECO:0000313" key="2">
    <source>
        <dbReference type="Proteomes" id="UP001548189"/>
    </source>
</evidence>
<evidence type="ECO:0008006" key="3">
    <source>
        <dbReference type="Google" id="ProtNLM"/>
    </source>
</evidence>
<proteinExistence type="predicted"/>
<accession>A0ABV2BR68</accession>
<dbReference type="RefSeq" id="WP_353873799.1">
    <property type="nucleotide sequence ID" value="NZ_JBEVCJ010000003.1"/>
</dbReference>
<dbReference type="PANTHER" id="PTHR35861:SF1">
    <property type="entry name" value="PHAGE TAIL SHEATH PROTEIN"/>
    <property type="match status" value="1"/>
</dbReference>
<dbReference type="EMBL" id="JBEVCJ010000003">
    <property type="protein sequence ID" value="MET1254243.1"/>
    <property type="molecule type" value="Genomic_DNA"/>
</dbReference>
<sequence length="643" mass="73262">MLAPGIHFDTQAPISSTQVTRMDIACFAGFIPMQPLNQLPGSLKTWLINHRWYERIIFHQNESGEPLIELLDIPIPIDSWRLFTELFAPDKRINQRAEIVSSSLSASVLIEQSDQKLYVVIDNQPPEIITFNPGEWALDDLVIEINQQLNGAFAYKQDFVDQDVFDQDIANESNEKERYALTIQRIDQYSTGSINIYQNKSLGFVRSTVARNGYLDTYLGATVRAFFQQGGQKCYVIRAGDPLIPGESTALKIQALSRLLYQNEKLSRGLTQIAQLTQLTLPLWNGSEEEQHAWHGLGLLHSLNDVSFVSLPDLPDLLSCQQKTTESIKVVGQQTEFTACIVEPNSEKDNQQVLFQAPVCDETGFLVWARIIRHISQYLIRNFSDTLLISSIPLPAATILKPFEDYLQQSLFINNQHELFDFFNTDQIQLAFPWLMTYQSKHLPARAELPEGRLAGLMANQARHQQSYFSLAGNFFPDVFDLFPKAYLGLKQTDLNDRYLQERICWITHSPNGIQLQSDVTPANSKQQQYACVKRLTMLIHRLTRQIGISAVFEPNSAVLWNHIQRSVAQLLMDIYRQNALKGKTAKEAFSVRCDKTTMTRQDHDNGRVIVQIMFQPALPIEKIIITLNFDHKGSLQITEESL</sequence>
<dbReference type="Proteomes" id="UP001548189">
    <property type="component" value="Unassembled WGS sequence"/>
</dbReference>
<gene>
    <name evidence="1" type="ORF">ABVT43_03785</name>
</gene>
<reference evidence="1 2" key="1">
    <citation type="submission" date="2024-06" db="EMBL/GenBank/DDBJ databases">
        <authorList>
            <person name="Li F."/>
        </authorList>
    </citation>
    <scope>NUCLEOTIDE SEQUENCE [LARGE SCALE GENOMIC DNA]</scope>
    <source>
        <strain evidence="1 2">GXAS 311</strain>
    </source>
</reference>
<name>A0ABV2BR68_9GAMM</name>
<organism evidence="1 2">
    <name type="scientific">Aliikangiella maris</name>
    <dbReference type="NCBI Taxonomy" id="3162458"/>
    <lineage>
        <taxon>Bacteria</taxon>
        <taxon>Pseudomonadati</taxon>
        <taxon>Pseudomonadota</taxon>
        <taxon>Gammaproteobacteria</taxon>
        <taxon>Oceanospirillales</taxon>
        <taxon>Pleioneaceae</taxon>
        <taxon>Aliikangiella</taxon>
    </lineage>
</organism>
<protein>
    <recommendedName>
        <fullName evidence="3">Phage tail protein</fullName>
    </recommendedName>
</protein>
<evidence type="ECO:0000313" key="1">
    <source>
        <dbReference type="EMBL" id="MET1254243.1"/>
    </source>
</evidence>
<keyword evidence="2" id="KW-1185">Reference proteome</keyword>